<dbReference type="OMA" id="DILECAQ"/>
<reference evidence="2 3" key="1">
    <citation type="submission" date="2017-09" db="EMBL/GenBank/DDBJ databases">
        <authorList>
            <consortium name="International Durum Wheat Genome Sequencing Consortium (IDWGSC)"/>
            <person name="Milanesi L."/>
        </authorList>
    </citation>
    <scope>NUCLEOTIDE SEQUENCE [LARGE SCALE GENOMIC DNA]</scope>
    <source>
        <strain evidence="3">cv. Svevo</strain>
    </source>
</reference>
<feature type="compositionally biased region" description="Polar residues" evidence="1">
    <location>
        <begin position="1225"/>
        <end position="1235"/>
    </location>
</feature>
<dbReference type="PANTHER" id="PTHR35504">
    <property type="entry name" value="PROTEIN EMBRYONIC FLOWER 1"/>
    <property type="match status" value="1"/>
</dbReference>
<dbReference type="PANTHER" id="PTHR35504:SF1">
    <property type="entry name" value="PROTEIN EMBRYONIC FLOWER 1"/>
    <property type="match status" value="1"/>
</dbReference>
<protein>
    <submittedName>
        <fullName evidence="2">Uncharacterized protein</fullName>
    </submittedName>
</protein>
<dbReference type="GO" id="GO:0045892">
    <property type="term" value="P:negative regulation of DNA-templated transcription"/>
    <property type="evidence" value="ECO:0007669"/>
    <property type="project" value="InterPro"/>
</dbReference>
<feature type="region of interest" description="Disordered" evidence="1">
    <location>
        <begin position="1"/>
        <end position="34"/>
    </location>
</feature>
<feature type="compositionally biased region" description="Basic and acidic residues" evidence="1">
    <location>
        <begin position="422"/>
        <end position="432"/>
    </location>
</feature>
<keyword evidence="3" id="KW-1185">Reference proteome</keyword>
<accession>A0A9R1QCQ9</accession>
<dbReference type="InterPro" id="IPR034583">
    <property type="entry name" value="EMF1"/>
</dbReference>
<feature type="region of interest" description="Disordered" evidence="1">
    <location>
        <begin position="1219"/>
        <end position="1244"/>
    </location>
</feature>
<dbReference type="AlphaFoldDB" id="A0A9R1QCQ9"/>
<organism evidence="2 3">
    <name type="scientific">Triticum turgidum subsp. durum</name>
    <name type="common">Durum wheat</name>
    <name type="synonym">Triticum durum</name>
    <dbReference type="NCBI Taxonomy" id="4567"/>
    <lineage>
        <taxon>Eukaryota</taxon>
        <taxon>Viridiplantae</taxon>
        <taxon>Streptophyta</taxon>
        <taxon>Embryophyta</taxon>
        <taxon>Tracheophyta</taxon>
        <taxon>Spermatophyta</taxon>
        <taxon>Magnoliopsida</taxon>
        <taxon>Liliopsida</taxon>
        <taxon>Poales</taxon>
        <taxon>Poaceae</taxon>
        <taxon>BOP clade</taxon>
        <taxon>Pooideae</taxon>
        <taxon>Triticodae</taxon>
        <taxon>Triticeae</taxon>
        <taxon>Triticinae</taxon>
        <taxon>Triticum</taxon>
    </lineage>
</organism>
<feature type="region of interest" description="Disordered" evidence="1">
    <location>
        <begin position="419"/>
        <end position="490"/>
    </location>
</feature>
<feature type="region of interest" description="Disordered" evidence="1">
    <location>
        <begin position="616"/>
        <end position="657"/>
    </location>
</feature>
<proteinExistence type="predicted"/>
<dbReference type="GO" id="GO:0009910">
    <property type="term" value="P:negative regulation of flower development"/>
    <property type="evidence" value="ECO:0007669"/>
    <property type="project" value="InterPro"/>
</dbReference>
<dbReference type="Proteomes" id="UP000324705">
    <property type="component" value="Chromosome 3B"/>
</dbReference>
<dbReference type="Gramene" id="TRITD3Bv1G070040.3">
    <property type="protein sequence ID" value="TRITD3Bv1G070040.3"/>
    <property type="gene ID" value="TRITD3Bv1G070040"/>
</dbReference>
<gene>
    <name evidence="2" type="ORF">TRITD_3Bv1G070040</name>
</gene>
<feature type="region of interest" description="Disordered" evidence="1">
    <location>
        <begin position="279"/>
        <end position="304"/>
    </location>
</feature>
<evidence type="ECO:0000313" key="3">
    <source>
        <dbReference type="Proteomes" id="UP000324705"/>
    </source>
</evidence>
<dbReference type="EMBL" id="LT934116">
    <property type="protein sequence ID" value="VAH74893.1"/>
    <property type="molecule type" value="Genomic_DNA"/>
</dbReference>
<name>A0A9R1QCQ9_TRITD</name>
<sequence>MEVAAVEESDGGTSAAPAELPKREGAVVAETDDTSAEQPCKHFSIWQRVSTRSADRLASCDRHISGYVSQKMDAKFCSLSQSFSAQKQLDERHNSLRPFSVAKFRRWDCSVCLDEMKILDDRTTSRAVFTAKNVSRDGCSIRFVQSTLVPTSVDFRSLFPCTQLLAQEKNPDRSALLKSNIENNSKCNSHYEANTDPPMKDLQGPSTNQVTIANISDNASVDIMALPEDSQIRVSREGNAIAIPSSSKLSEASMKLDAEENGKNKEVLSVDHTIPKVAKPISGQKGDQVGNSGPCEEAAPKRSIGSTCKKKKKGKRIAQVGSSDVKVGRRKQIKLRLLSEIINTDPVGGSRSGIEVNGEKVADLCEDDRSTDDVPSVDQQAVGEILSKTTKNVAKDKGVDVEDDESSLMNWMKRIPKRLRTEKKDSEHKDCDSSASKSTADVFASKDTHQDFPSSGWKLSKKNTLPTTSMQQGDENIQNDNLERNTQSTDDMRRMEAETSTERFLSNVKTVSLSKRKMPPTASIQHDGVVPVSRQMLREISSKTAKKKAKYKGVDAVDAEGSSLMDWMKRIPKKLRTEKKDTEYKDNDSSAANSKYNTVDKVALKGVQDDFISSAQELSKRKIPPTASTREGDESIQNDNLERDTQNTNGMCETESDNCRQRSLSKVKKMSLCKRKIPSTVNAEHDDVNTEETAVLRTDDQCQMVPRKSVQRRLKKVSPGKHVIRNVTAFEQKLPKKRNKKKQEVMHEKNAMTDDIPMDIVELLARCQDKRPLITETDSADISHTQSKTMEDEDCTIIAAEDGPNYVSSVIDTTSQQKRPLEPDSYQNALQNRVAATTHATHTHALKLQTPGHVMSTQEPQAHSGMGELVTIAATSPLLSPDKDQPLAEATPERWSHMGAKKSMWEPFKALPRDLSTTTGCAQFRPSIDTVDLTYTDVAGANRYYPTRQPVISTLDHYTNRAVNSVQARSFPSSVSTMEAGNLCDGRNVGHSGFYPREIMPATHPLRLTESPMLASFNYEGSSRNQMEFQLRNSHYAQDQSIGSASTPYGAQNQYIGSASTLCEAHNHYMGSTSSLCGAHNQYIGSASTPYGSNLNGMGSASTQYGSNLNGMGSGSTSYGSNLNGRIPLTLEDLSRHPLQPNLHRPLRPLPRVGVLSSLLQKEIADWSESCGTQSGYKIGVSKGITSIDINRRGNVEALNSGMYSAAWNARRLSSVSSSPGFSSVRNGTAQSWTRDQGRMANPNPLDRLVRQDICVTNRNPCDFTTISDDNEYMRADI</sequence>
<evidence type="ECO:0000256" key="1">
    <source>
        <dbReference type="SAM" id="MobiDB-lite"/>
    </source>
</evidence>
<feature type="compositionally biased region" description="Acidic residues" evidence="1">
    <location>
        <begin position="1"/>
        <end position="10"/>
    </location>
</feature>
<dbReference type="GO" id="GO:0048367">
    <property type="term" value="P:shoot system development"/>
    <property type="evidence" value="ECO:0007669"/>
    <property type="project" value="InterPro"/>
</dbReference>
<evidence type="ECO:0000313" key="2">
    <source>
        <dbReference type="EMBL" id="VAH74893.1"/>
    </source>
</evidence>
<feature type="compositionally biased region" description="Polar residues" evidence="1">
    <location>
        <begin position="462"/>
        <end position="489"/>
    </location>
</feature>